<reference evidence="2 3" key="1">
    <citation type="submission" date="2018-11" db="EMBL/GenBank/DDBJ databases">
        <authorList>
            <consortium name="Pathogen Informatics"/>
        </authorList>
    </citation>
    <scope>NUCLEOTIDE SEQUENCE [LARGE SCALE GENOMIC DNA]</scope>
</reference>
<keyword evidence="3" id="KW-1185">Reference proteome</keyword>
<proteinExistence type="predicted"/>
<dbReference type="EMBL" id="UZAH01026375">
    <property type="protein sequence ID" value="VDO79705.1"/>
    <property type="molecule type" value="Genomic_DNA"/>
</dbReference>
<dbReference type="WBParaSite" id="HPBE_0000921001-mRNA-1">
    <property type="protein sequence ID" value="HPBE_0000921001-mRNA-1"/>
    <property type="gene ID" value="HPBE_0000921001"/>
</dbReference>
<dbReference type="GO" id="GO:0020037">
    <property type="term" value="F:heme binding"/>
    <property type="evidence" value="ECO:0007669"/>
    <property type="project" value="InterPro"/>
</dbReference>
<name>A0A183FNU1_HELPZ</name>
<reference evidence="4" key="2">
    <citation type="submission" date="2019-09" db="UniProtKB">
        <authorList>
            <consortium name="WormBaseParasite"/>
        </authorList>
    </citation>
    <scope>IDENTIFICATION</scope>
</reference>
<dbReference type="CDD" id="cd01040">
    <property type="entry name" value="Mb-like"/>
    <property type="match status" value="1"/>
</dbReference>
<evidence type="ECO:0000313" key="2">
    <source>
        <dbReference type="EMBL" id="VDO79705.1"/>
    </source>
</evidence>
<evidence type="ECO:0000313" key="3">
    <source>
        <dbReference type="Proteomes" id="UP000050761"/>
    </source>
</evidence>
<protein>
    <submittedName>
        <fullName evidence="4">Protein kinase domain-containing protein</fullName>
    </submittedName>
</protein>
<dbReference type="InterPro" id="IPR044399">
    <property type="entry name" value="Mb-like_M"/>
</dbReference>
<dbReference type="Gene3D" id="1.10.490.10">
    <property type="entry name" value="Globins"/>
    <property type="match status" value="1"/>
</dbReference>
<dbReference type="AlphaFoldDB" id="A0A183FNU1"/>
<accession>A0A3P8C4P6</accession>
<gene>
    <name evidence="2" type="ORF">HPBE_LOCUS9211</name>
</gene>
<dbReference type="OrthoDB" id="5857092at2759"/>
<dbReference type="InterPro" id="IPR012292">
    <property type="entry name" value="Globin/Proto"/>
</dbReference>
<evidence type="ECO:0000256" key="1">
    <source>
        <dbReference type="SAM" id="MobiDB-lite"/>
    </source>
</evidence>
<accession>A0A183FNU1</accession>
<dbReference type="GO" id="GO:0019825">
    <property type="term" value="F:oxygen binding"/>
    <property type="evidence" value="ECO:0007669"/>
    <property type="project" value="InterPro"/>
</dbReference>
<feature type="region of interest" description="Disordered" evidence="1">
    <location>
        <begin position="335"/>
        <end position="371"/>
    </location>
</feature>
<feature type="compositionally biased region" description="Basic and acidic residues" evidence="1">
    <location>
        <begin position="357"/>
        <end position="367"/>
    </location>
</feature>
<sequence length="391" mass="44359">MMRIKESIQRRKLIHEMNEEYKEFDFEAINFPVSPVLLLPCNEFESDDKLEPKPSTENALQPFVQYLSGKLTDSQGSSDAPRLICESNGRWAFQVLSKVCESEPHITSIFYSTKAPYEDIDSAQMFFQLEESITIADVKQQNYRDHAHILVEYINAIINTMFKRTCSGDKQALDPEKIGAVHARLAPLGFDRKMWHVLGECFAEVTIVAVCPLESLIDSQEIAGEENRMVMFNQECVRAFPHAPSAWSLLSIAMTDKMFTAGRQHPSWLRIDRPFPCLRACSSLSCFGNSAGLPGSCQFAAPKLSLPISLDRSGDVETVRECLCKLSCIGPRERNEDRVRSPTTRSDDESTSSLRETIIEPPRRTTTEPKQFFRSKFEGRFMISSPRTTFV</sequence>
<feature type="compositionally biased region" description="Basic and acidic residues" evidence="1">
    <location>
        <begin position="335"/>
        <end position="348"/>
    </location>
</feature>
<organism evidence="3 4">
    <name type="scientific">Heligmosomoides polygyrus</name>
    <name type="common">Parasitic roundworm</name>
    <dbReference type="NCBI Taxonomy" id="6339"/>
    <lineage>
        <taxon>Eukaryota</taxon>
        <taxon>Metazoa</taxon>
        <taxon>Ecdysozoa</taxon>
        <taxon>Nematoda</taxon>
        <taxon>Chromadorea</taxon>
        <taxon>Rhabditida</taxon>
        <taxon>Rhabditina</taxon>
        <taxon>Rhabditomorpha</taxon>
        <taxon>Strongyloidea</taxon>
        <taxon>Heligmosomidae</taxon>
        <taxon>Heligmosomoides</taxon>
    </lineage>
</organism>
<evidence type="ECO:0000313" key="4">
    <source>
        <dbReference type="WBParaSite" id="HPBE_0000921001-mRNA-1"/>
    </source>
</evidence>
<dbReference type="Proteomes" id="UP000050761">
    <property type="component" value="Unassembled WGS sequence"/>
</dbReference>